<dbReference type="Gene3D" id="2.160.20.110">
    <property type="match status" value="1"/>
</dbReference>
<organism evidence="2 3">
    <name type="scientific">Harryflintia acetispora</name>
    <dbReference type="NCBI Taxonomy" id="1849041"/>
    <lineage>
        <taxon>Bacteria</taxon>
        <taxon>Bacillati</taxon>
        <taxon>Bacillota</taxon>
        <taxon>Clostridia</taxon>
        <taxon>Eubacteriales</taxon>
        <taxon>Oscillospiraceae</taxon>
        <taxon>Harryflintia</taxon>
    </lineage>
</organism>
<keyword evidence="1" id="KW-0732">Signal</keyword>
<dbReference type="EMBL" id="SLUK01000008">
    <property type="protein sequence ID" value="TCL42725.1"/>
    <property type="molecule type" value="Genomic_DNA"/>
</dbReference>
<comment type="caution">
    <text evidence="2">The sequence shown here is derived from an EMBL/GenBank/DDBJ whole genome shotgun (WGS) entry which is preliminary data.</text>
</comment>
<name>A0A9X8Y7U6_9FIRM</name>
<protein>
    <recommendedName>
        <fullName evidence="4">GLUG domain-containing protein</fullName>
    </recommendedName>
</protein>
<feature type="signal peptide" evidence="1">
    <location>
        <begin position="1"/>
        <end position="23"/>
    </location>
</feature>
<keyword evidence="3" id="KW-1185">Reference proteome</keyword>
<feature type="chain" id="PRO_5040758936" description="GLUG domain-containing protein" evidence="1">
    <location>
        <begin position="24"/>
        <end position="437"/>
    </location>
</feature>
<reference evidence="2 3" key="1">
    <citation type="submission" date="2019-03" db="EMBL/GenBank/DDBJ databases">
        <title>Genomic Encyclopedia of Type Strains, Phase IV (KMG-IV): sequencing the most valuable type-strain genomes for metagenomic binning, comparative biology and taxonomic classification.</title>
        <authorList>
            <person name="Goeker M."/>
        </authorList>
    </citation>
    <scope>NUCLEOTIDE SEQUENCE [LARGE SCALE GENOMIC DNA]</scope>
    <source>
        <strain evidence="2 3">DSM 100433</strain>
    </source>
</reference>
<evidence type="ECO:0000313" key="3">
    <source>
        <dbReference type="Proteomes" id="UP000294682"/>
    </source>
</evidence>
<evidence type="ECO:0000313" key="2">
    <source>
        <dbReference type="EMBL" id="TCL42725.1"/>
    </source>
</evidence>
<proteinExistence type="predicted"/>
<accession>A0A9X8Y7U6</accession>
<dbReference type="Proteomes" id="UP000294682">
    <property type="component" value="Unassembled WGS sequence"/>
</dbReference>
<dbReference type="AlphaFoldDB" id="A0A9X8Y7U6"/>
<dbReference type="RefSeq" id="WP_132084782.1">
    <property type="nucleotide sequence ID" value="NZ_SLUK01000008.1"/>
</dbReference>
<sequence>MTKKFFALAAVSLCLLLGLSAAASGVTVEVQGGYSCDYGVDIPFTPSARTSRYTFALYEGGNAAGSPEVTAEVTIASAGTVHLPLRHNLSGPSTWTLCVTAHVMPGREAFDREAMATKVFTTAPTCGCPAGTAGAFYAGKGTVSSPYRVTDGRQLAHLGVHLSACFLQTENISLSGSWTPIGTFSGVYDGGGHVINNLQVATSGKAGLFESTDGATIRALGIAGSSSIVGTSSAGAFAAEANATQISECFALASVRTDAYNSVCGGLIGKGSFRNRLDNCYFAGSLSNTRAYNAPFMGGLMGVALKESGGVPPVITGCYTAADYQFYYTNQQYGLGSLVGSLSMWTGSAWGAGTIQSSGNYWLTGTAGCPAYAVGDFSNGQGHNPSSPGAAGLSSLASLPAGFDKSVWTTGSYQRPTYNGGWATVSAPVLKVFQGNS</sequence>
<gene>
    <name evidence="2" type="ORF">EDD78_10836</name>
</gene>
<evidence type="ECO:0008006" key="4">
    <source>
        <dbReference type="Google" id="ProtNLM"/>
    </source>
</evidence>
<evidence type="ECO:0000256" key="1">
    <source>
        <dbReference type="SAM" id="SignalP"/>
    </source>
</evidence>